<accession>A0ABR3Z2V7</accession>
<proteinExistence type="predicted"/>
<reference evidence="4 5" key="1">
    <citation type="journal article" date="2024" name="IMA Fungus">
        <title>IMA Genome - F19 : A genome assembly and annotation guide to empower mycologists, including annotated draft genome sequences of Ceratocystis pirilliformis, Diaporthe australafricana, Fusarium ophioides, Paecilomyces lecythidis, and Sporothrix stenoceras.</title>
        <authorList>
            <person name="Aylward J."/>
            <person name="Wilson A.M."/>
            <person name="Visagie C.M."/>
            <person name="Spraker J."/>
            <person name="Barnes I."/>
            <person name="Buitendag C."/>
            <person name="Ceriani C."/>
            <person name="Del Mar Angel L."/>
            <person name="du Plessis D."/>
            <person name="Fuchs T."/>
            <person name="Gasser K."/>
            <person name="Kramer D."/>
            <person name="Li W."/>
            <person name="Munsamy K."/>
            <person name="Piso A."/>
            <person name="Price J.L."/>
            <person name="Sonnekus B."/>
            <person name="Thomas C."/>
            <person name="van der Nest A."/>
            <person name="van Dijk A."/>
            <person name="van Heerden A."/>
            <person name="van Vuuren N."/>
            <person name="Yilmaz N."/>
            <person name="Duong T.A."/>
            <person name="van der Merwe N.A."/>
            <person name="Wingfield M.J."/>
            <person name="Wingfield B.D."/>
        </authorList>
    </citation>
    <scope>NUCLEOTIDE SEQUENCE [LARGE SCALE GENOMIC DNA]</scope>
    <source>
        <strain evidence="4 5">CMW 5346</strain>
    </source>
</reference>
<evidence type="ECO:0000313" key="5">
    <source>
        <dbReference type="Proteomes" id="UP001583186"/>
    </source>
</evidence>
<protein>
    <recommendedName>
        <fullName evidence="3">Peptidase A1 domain-containing protein</fullName>
    </recommendedName>
</protein>
<evidence type="ECO:0000256" key="2">
    <source>
        <dbReference type="SAM" id="Phobius"/>
    </source>
</evidence>
<dbReference type="EMBL" id="JAWCUI010000030">
    <property type="protein sequence ID" value="KAL1894888.1"/>
    <property type="molecule type" value="Genomic_DNA"/>
</dbReference>
<evidence type="ECO:0000256" key="1">
    <source>
        <dbReference type="SAM" id="MobiDB-lite"/>
    </source>
</evidence>
<feature type="region of interest" description="Disordered" evidence="1">
    <location>
        <begin position="447"/>
        <end position="471"/>
    </location>
</feature>
<evidence type="ECO:0000313" key="4">
    <source>
        <dbReference type="EMBL" id="KAL1894888.1"/>
    </source>
</evidence>
<feature type="compositionally biased region" description="Low complexity" evidence="1">
    <location>
        <begin position="447"/>
        <end position="460"/>
    </location>
</feature>
<feature type="domain" description="Peptidase A1" evidence="3">
    <location>
        <begin position="1"/>
        <end position="305"/>
    </location>
</feature>
<dbReference type="InterPro" id="IPR021109">
    <property type="entry name" value="Peptidase_aspartic_dom_sf"/>
</dbReference>
<feature type="transmembrane region" description="Helical" evidence="2">
    <location>
        <begin position="359"/>
        <end position="387"/>
    </location>
</feature>
<comment type="caution">
    <text evidence="4">The sequence shown here is derived from an EMBL/GenBank/DDBJ whole genome shotgun (WGS) entry which is preliminary data.</text>
</comment>
<evidence type="ECO:0000259" key="3">
    <source>
        <dbReference type="PROSITE" id="PS51767"/>
    </source>
</evidence>
<sequence>MGKCALPRERFASKRCKRRVSTDTSSTWLDEGAFAINDGQVGLEANLGYKQTAEFGLETLGIGLLSGSLGGLAPTNQTPVNQTTLDNYSAPSYFTSLKSQGYILSLSWSYTAGAIYRLKKVYGQLIFGGYDTSRFVPNGVSFTMAGDVSRDLVVALQSITYSGSSSGESQSLLSAPIYIFIDSTDPFLWLPADACAAFEAAFSLTLDEGTGLYLVNSTHHATLLSTDAQAWLQLSDVLEDGASVAIVLPYDAFDLQVSSPLVTNGTSYYFPLKKAANDTQYTLGRTFLQEAYLSVDYERGVFNVSQCSWIEGAASTIVPIVSADATSGTSGSSSSDTASQPSSTSTSGSTSNHGLSGSAITGIAITGIAIGIVAVAGLAAAGVWALLRKRTQDEETKAAAVRQEQLDEIDAKKGKEGEALVDGRTGDTAELDVGTVDAMYAMSSAASTPQPATTTTAHSTVGKGELSGGADTEIYQMSDDGRQSVSRVSSPVYELSVL</sequence>
<keyword evidence="2" id="KW-1133">Transmembrane helix</keyword>
<dbReference type="Gene3D" id="2.40.70.10">
    <property type="entry name" value="Acid Proteases"/>
    <property type="match status" value="1"/>
</dbReference>
<dbReference type="InterPro" id="IPR033121">
    <property type="entry name" value="PEPTIDASE_A1"/>
</dbReference>
<organism evidence="4 5">
    <name type="scientific">Sporothrix stenoceras</name>
    <dbReference type="NCBI Taxonomy" id="5173"/>
    <lineage>
        <taxon>Eukaryota</taxon>
        <taxon>Fungi</taxon>
        <taxon>Dikarya</taxon>
        <taxon>Ascomycota</taxon>
        <taxon>Pezizomycotina</taxon>
        <taxon>Sordariomycetes</taxon>
        <taxon>Sordariomycetidae</taxon>
        <taxon>Ophiostomatales</taxon>
        <taxon>Ophiostomataceae</taxon>
        <taxon>Sporothrix</taxon>
    </lineage>
</organism>
<keyword evidence="2" id="KW-0472">Membrane</keyword>
<dbReference type="PROSITE" id="PS51767">
    <property type="entry name" value="PEPTIDASE_A1"/>
    <property type="match status" value="1"/>
</dbReference>
<name>A0ABR3Z2V7_9PEZI</name>
<feature type="region of interest" description="Disordered" evidence="1">
    <location>
        <begin position="328"/>
        <end position="354"/>
    </location>
</feature>
<keyword evidence="2" id="KW-0812">Transmembrane</keyword>
<gene>
    <name evidence="4" type="ORF">Sste5346_005575</name>
</gene>
<dbReference type="Proteomes" id="UP001583186">
    <property type="component" value="Unassembled WGS sequence"/>
</dbReference>
<keyword evidence="5" id="KW-1185">Reference proteome</keyword>
<dbReference type="SUPFAM" id="SSF50630">
    <property type="entry name" value="Acid proteases"/>
    <property type="match status" value="1"/>
</dbReference>